<organism evidence="2 3">
    <name type="scientific">Paenibacillus apis</name>
    <dbReference type="NCBI Taxonomy" id="1792174"/>
    <lineage>
        <taxon>Bacteria</taxon>
        <taxon>Bacillati</taxon>
        <taxon>Bacillota</taxon>
        <taxon>Bacilli</taxon>
        <taxon>Bacillales</taxon>
        <taxon>Paenibacillaceae</taxon>
        <taxon>Paenibacillus</taxon>
    </lineage>
</organism>
<name>A0A919Y6H6_9BACL</name>
<dbReference type="AlphaFoldDB" id="A0A919Y6H6"/>
<feature type="region of interest" description="Disordered" evidence="1">
    <location>
        <begin position="1"/>
        <end position="50"/>
    </location>
</feature>
<dbReference type="Proteomes" id="UP000678895">
    <property type="component" value="Unassembled WGS sequence"/>
</dbReference>
<protein>
    <submittedName>
        <fullName evidence="2">Uncharacterized protein</fullName>
    </submittedName>
</protein>
<evidence type="ECO:0000313" key="3">
    <source>
        <dbReference type="Proteomes" id="UP000678895"/>
    </source>
</evidence>
<gene>
    <name evidence="2" type="ORF">J41TS4_49870</name>
</gene>
<keyword evidence="3" id="KW-1185">Reference proteome</keyword>
<sequence length="50" mass="5659">MCEARNRGRREIEGNHVPDRSRRAKKRVDPGNEHKEKPSGASTEKGRGDC</sequence>
<evidence type="ECO:0000256" key="1">
    <source>
        <dbReference type="SAM" id="MobiDB-lite"/>
    </source>
</evidence>
<evidence type="ECO:0000313" key="2">
    <source>
        <dbReference type="EMBL" id="GIO45229.1"/>
    </source>
</evidence>
<accession>A0A919Y6H6</accession>
<proteinExistence type="predicted"/>
<comment type="caution">
    <text evidence="2">The sequence shown here is derived from an EMBL/GenBank/DDBJ whole genome shotgun (WGS) entry which is preliminary data.</text>
</comment>
<reference evidence="2" key="1">
    <citation type="submission" date="2021-03" db="EMBL/GenBank/DDBJ databases">
        <title>Antimicrobial resistance genes in bacteria isolated from Japanese honey, and their potential for conferring macrolide and lincosamide resistance in the American foulbrood pathogen Paenibacillus larvae.</title>
        <authorList>
            <person name="Okamoto M."/>
            <person name="Kumagai M."/>
            <person name="Kanamori H."/>
            <person name="Takamatsu D."/>
        </authorList>
    </citation>
    <scope>NUCLEOTIDE SEQUENCE</scope>
    <source>
        <strain evidence="2">J41TS4</strain>
    </source>
</reference>
<dbReference type="EMBL" id="BORS01000041">
    <property type="protein sequence ID" value="GIO45229.1"/>
    <property type="molecule type" value="Genomic_DNA"/>
</dbReference>